<evidence type="ECO:0000313" key="2">
    <source>
        <dbReference type="EMBL" id="MED6130978.1"/>
    </source>
</evidence>
<gene>
    <name evidence="2" type="ORF">PIB30_005932</name>
</gene>
<dbReference type="Proteomes" id="UP001341840">
    <property type="component" value="Unassembled WGS sequence"/>
</dbReference>
<accession>A0ABU6S4I4</accession>
<feature type="region of interest" description="Disordered" evidence="1">
    <location>
        <begin position="1"/>
        <end position="50"/>
    </location>
</feature>
<comment type="caution">
    <text evidence="2">The sequence shown here is derived from an EMBL/GenBank/DDBJ whole genome shotgun (WGS) entry which is preliminary data.</text>
</comment>
<organism evidence="2 3">
    <name type="scientific">Stylosanthes scabra</name>
    <dbReference type="NCBI Taxonomy" id="79078"/>
    <lineage>
        <taxon>Eukaryota</taxon>
        <taxon>Viridiplantae</taxon>
        <taxon>Streptophyta</taxon>
        <taxon>Embryophyta</taxon>
        <taxon>Tracheophyta</taxon>
        <taxon>Spermatophyta</taxon>
        <taxon>Magnoliopsida</taxon>
        <taxon>eudicotyledons</taxon>
        <taxon>Gunneridae</taxon>
        <taxon>Pentapetalae</taxon>
        <taxon>rosids</taxon>
        <taxon>fabids</taxon>
        <taxon>Fabales</taxon>
        <taxon>Fabaceae</taxon>
        <taxon>Papilionoideae</taxon>
        <taxon>50 kb inversion clade</taxon>
        <taxon>dalbergioids sensu lato</taxon>
        <taxon>Dalbergieae</taxon>
        <taxon>Pterocarpus clade</taxon>
        <taxon>Stylosanthes</taxon>
    </lineage>
</organism>
<evidence type="ECO:0000313" key="3">
    <source>
        <dbReference type="Proteomes" id="UP001341840"/>
    </source>
</evidence>
<proteinExistence type="predicted"/>
<evidence type="ECO:0000256" key="1">
    <source>
        <dbReference type="SAM" id="MobiDB-lite"/>
    </source>
</evidence>
<feature type="compositionally biased region" description="Basic and acidic residues" evidence="1">
    <location>
        <begin position="21"/>
        <end position="46"/>
    </location>
</feature>
<sequence length="96" mass="10543">MNGVSSLLQIRGSGESLDASRGAEKSDSIDGSKKGVTEGDGLKEDASVGISSGEDELLLTWALKEKMWFFRDIQVLSYTHMKTKHNLKITKRLNTV</sequence>
<reference evidence="2 3" key="1">
    <citation type="journal article" date="2023" name="Plants (Basel)">
        <title>Bridging the Gap: Combining Genomics and Transcriptomics Approaches to Understand Stylosanthes scabra, an Orphan Legume from the Brazilian Caatinga.</title>
        <authorList>
            <person name="Ferreira-Neto J.R.C."/>
            <person name="da Silva M.D."/>
            <person name="Binneck E."/>
            <person name="de Melo N.F."/>
            <person name="da Silva R.H."/>
            <person name="de Melo A.L.T.M."/>
            <person name="Pandolfi V."/>
            <person name="Bustamante F.O."/>
            <person name="Brasileiro-Vidal A.C."/>
            <person name="Benko-Iseppon A.M."/>
        </authorList>
    </citation>
    <scope>NUCLEOTIDE SEQUENCE [LARGE SCALE GENOMIC DNA]</scope>
    <source>
        <tissue evidence="2">Leaves</tissue>
    </source>
</reference>
<dbReference type="EMBL" id="JASCZI010060427">
    <property type="protein sequence ID" value="MED6130978.1"/>
    <property type="molecule type" value="Genomic_DNA"/>
</dbReference>
<protein>
    <submittedName>
        <fullName evidence="2">Uncharacterized protein</fullName>
    </submittedName>
</protein>
<name>A0ABU6S4I4_9FABA</name>
<keyword evidence="3" id="KW-1185">Reference proteome</keyword>